<keyword evidence="1" id="KW-0433">Leucine-rich repeat</keyword>
<dbReference type="Gene3D" id="3.80.10.10">
    <property type="entry name" value="Ribonuclease Inhibitor"/>
    <property type="match status" value="2"/>
</dbReference>
<protein>
    <recommendedName>
        <fullName evidence="7">TIR domain-containing protein</fullName>
    </recommendedName>
</protein>
<dbReference type="Gene3D" id="3.40.50.10140">
    <property type="entry name" value="Toll/interleukin-1 receptor homology (TIR) domain"/>
    <property type="match status" value="1"/>
</dbReference>
<dbReference type="InterPro" id="IPR058192">
    <property type="entry name" value="WHD_ROQ1-like"/>
</dbReference>
<keyword evidence="6" id="KW-0812">Transmembrane</keyword>
<feature type="compositionally biased region" description="Acidic residues" evidence="5">
    <location>
        <begin position="1293"/>
        <end position="1311"/>
    </location>
</feature>
<accession>A0ABD3KRJ1</accession>
<keyword evidence="2" id="KW-0677">Repeat</keyword>
<dbReference type="Pfam" id="PF23282">
    <property type="entry name" value="WHD_ROQ1"/>
    <property type="match status" value="1"/>
</dbReference>
<reference evidence="8 9" key="1">
    <citation type="submission" date="2024-11" db="EMBL/GenBank/DDBJ databases">
        <title>Chromosome-level genome assembly of Eucalyptus globulus Labill. provides insights into its genome evolution.</title>
        <authorList>
            <person name="Li X."/>
        </authorList>
    </citation>
    <scope>NUCLEOTIDE SEQUENCE [LARGE SCALE GENOMIC DNA]</scope>
    <source>
        <strain evidence="8">CL2024</strain>
        <tissue evidence="8">Fresh tender leaves</tissue>
    </source>
</reference>
<dbReference type="InterPro" id="IPR032675">
    <property type="entry name" value="LRR_dom_sf"/>
</dbReference>
<dbReference type="InterPro" id="IPR036390">
    <property type="entry name" value="WH_DNA-bd_sf"/>
</dbReference>
<sequence length="1321" mass="150432">MHRPIFGHSFAVLVAPVLLSVLAFNFLNKKRTRARRNAEDVDTGASGSMVAPSETNSNGSSPSLTKANNGASSLLTGNCYEVFLSFRGPDTRYGFTDHLYKGLVDAGIDAFRDDDELCHGEDIRPVLMEAITSSKILIPIFSVNYGTSSWCLDELVQIMEHKKNNGQIVLPIFYKVKPAEVRYQKGRFGEAFHERESRLLERSSFDPTTLEKWKSALDEVSTLKGYEADGYEADLVKSVVQKVLSELKKKFELVISKNLVGLDSHVNKVMEFVDNKYDATLFVGFHGMGGIGKTTLAKTIYNKLSNQFELRSFIADIRESCKHNGMHYLQNQLINDILKQDGGVRNKDEGIKFISSRFKGKKVLVLLDDADEVVQLKCLAGDHDWFSSGSKIIITTRNKRILEEAGVDYNYEHKEMDNNQSLILFSKHAFRRDSPPREFDKLTHEVVSITGGLPLSLEVFGSLLCGKEPTQWINTINKLKRVPHMEVQKKLRISYEALDYRQKQIFLDIACFFIGTSKIITSYMWDACGFFPGEGIEALIFMSLIKVGNDHKLRMHDQLRDLGREIVCEENQLEPWCRSRIWDYEEAQKVLKEEKGTDKIETINLTKGSADGFNALEEDEEDSDGFDALEEDEEDSDGFDALEEDEEDGALEEDEEDGDIYTEKQFKNLTNLRYLHMINAHLSGDFKDLMKRLKWLQWPNCPTSFEVNNFHVQELAVLELKRSEINEKWEGWNFFMMAEKLKYLDLSYCGSLENTDFLSAFKKLEVLILHECDRLKRIDASIEDMEGLLRLDLGGCLYVEELPAKIGKLKALQQLNLSKTSLSALPNSIGSLENLEILDISNSGIEELPNGIGNLRKLQYLNAWGCQNLKGIMVESMCNLSSLQRLEFIHCEELESLPDLPSGLTYLGVTCRSHKLPSLSHLAHLKELKIMKCRFLQCIQELPSMQLKSSECSQPADIEESESPQFLNTPFRLECLELSSCRSIKMLDVSQFVHLRTLDVNYCVNLLEVRVLDKLIYLKSLRIIFCNSIKRLDFPKLEGLKKLNVRECPKLAEIQGLDRLEYLERLDIERCALIERLDLPKSGRLKELNATSCESLAEIEGLDRSKYLESLVINNCTLIERLDLPKSGRLKKLQAGDCVNLAEIQGLDGLEYLKSLDISWCTSIGRLDLPQFGMLKKIYAWCCKNLAEIQGLDSLECLERLDISRCTSIERLLLPKSLKILEARECVNLVEIQGLDRLEFLKELNIIGCKSLKTIPELSGTQIYRYYEITSANESVFYPYPYYRDYSDKGLDDSNEGSDNLDLDEGSDDLDERSTFSNEGT</sequence>
<dbReference type="InterPro" id="IPR055414">
    <property type="entry name" value="LRR_R13L4/SHOC2-like"/>
</dbReference>
<dbReference type="InterPro" id="IPR044974">
    <property type="entry name" value="Disease_R_plants"/>
</dbReference>
<dbReference type="SUPFAM" id="SSF46785">
    <property type="entry name" value="Winged helix' DNA-binding domain"/>
    <property type="match status" value="1"/>
</dbReference>
<keyword evidence="9" id="KW-1185">Reference proteome</keyword>
<dbReference type="InterPro" id="IPR035897">
    <property type="entry name" value="Toll_tir_struct_dom_sf"/>
</dbReference>
<comment type="caution">
    <text evidence="8">The sequence shown here is derived from an EMBL/GenBank/DDBJ whole genome shotgun (WGS) entry which is preliminary data.</text>
</comment>
<dbReference type="FunFam" id="3.40.50.10140:FF:000007">
    <property type="entry name" value="Disease resistance protein (TIR-NBS-LRR class)"/>
    <property type="match status" value="1"/>
</dbReference>
<feature type="region of interest" description="Disordered" evidence="5">
    <location>
        <begin position="35"/>
        <end position="65"/>
    </location>
</feature>
<evidence type="ECO:0000256" key="3">
    <source>
        <dbReference type="ARBA" id="ARBA00022821"/>
    </source>
</evidence>
<dbReference type="PROSITE" id="PS50104">
    <property type="entry name" value="TIR"/>
    <property type="match status" value="1"/>
</dbReference>
<evidence type="ECO:0000256" key="5">
    <source>
        <dbReference type="SAM" id="MobiDB-lite"/>
    </source>
</evidence>
<dbReference type="InterPro" id="IPR002182">
    <property type="entry name" value="NB-ARC"/>
</dbReference>
<dbReference type="Gene3D" id="3.40.50.300">
    <property type="entry name" value="P-loop containing nucleotide triphosphate hydrolases"/>
    <property type="match status" value="1"/>
</dbReference>
<keyword evidence="3" id="KW-0611">Plant defense</keyword>
<dbReference type="Pfam" id="PF00931">
    <property type="entry name" value="NB-ARC"/>
    <property type="match status" value="1"/>
</dbReference>
<evidence type="ECO:0000313" key="9">
    <source>
        <dbReference type="Proteomes" id="UP001634007"/>
    </source>
</evidence>
<evidence type="ECO:0000313" key="8">
    <source>
        <dbReference type="EMBL" id="KAL3740331.1"/>
    </source>
</evidence>
<dbReference type="Gene3D" id="3.40.1170.20">
    <property type="entry name" value="tRNA intron endonuclease, N-terminal domain"/>
    <property type="match status" value="6"/>
</dbReference>
<evidence type="ECO:0000256" key="4">
    <source>
        <dbReference type="ARBA" id="ARBA00023027"/>
    </source>
</evidence>
<dbReference type="SUPFAM" id="SSF52058">
    <property type="entry name" value="L domain-like"/>
    <property type="match status" value="1"/>
</dbReference>
<evidence type="ECO:0000256" key="6">
    <source>
        <dbReference type="SAM" id="Phobius"/>
    </source>
</evidence>
<keyword evidence="4" id="KW-0520">NAD</keyword>
<keyword evidence="6" id="KW-0472">Membrane</keyword>
<dbReference type="PANTHER" id="PTHR11017">
    <property type="entry name" value="LEUCINE-RICH REPEAT-CONTAINING PROTEIN"/>
    <property type="match status" value="1"/>
</dbReference>
<keyword evidence="6" id="KW-1133">Transmembrane helix</keyword>
<feature type="transmembrane region" description="Helical" evidence="6">
    <location>
        <begin position="6"/>
        <end position="27"/>
    </location>
</feature>
<dbReference type="Pfam" id="PF13306">
    <property type="entry name" value="LRR_5"/>
    <property type="match status" value="1"/>
</dbReference>
<name>A0ABD3KRJ1_EUCGL</name>
<dbReference type="SUPFAM" id="SSF52540">
    <property type="entry name" value="P-loop containing nucleoside triphosphate hydrolases"/>
    <property type="match status" value="1"/>
</dbReference>
<feature type="region of interest" description="Disordered" evidence="5">
    <location>
        <begin position="1289"/>
        <end position="1321"/>
    </location>
</feature>
<dbReference type="SUPFAM" id="SSF52200">
    <property type="entry name" value="Toll/Interleukin receptor TIR domain"/>
    <property type="match status" value="1"/>
</dbReference>
<gene>
    <name evidence="8" type="ORF">ACJRO7_021584</name>
</gene>
<dbReference type="SMART" id="SM00255">
    <property type="entry name" value="TIR"/>
    <property type="match status" value="1"/>
</dbReference>
<dbReference type="Pfam" id="PF01582">
    <property type="entry name" value="TIR"/>
    <property type="match status" value="1"/>
</dbReference>
<dbReference type="SUPFAM" id="SSF52047">
    <property type="entry name" value="RNI-like"/>
    <property type="match status" value="1"/>
</dbReference>
<feature type="region of interest" description="Disordered" evidence="5">
    <location>
        <begin position="618"/>
        <end position="657"/>
    </location>
</feature>
<dbReference type="InterPro" id="IPR027417">
    <property type="entry name" value="P-loop_NTPase"/>
</dbReference>
<dbReference type="InterPro" id="IPR026906">
    <property type="entry name" value="LRR_5"/>
</dbReference>
<dbReference type="InterPro" id="IPR042197">
    <property type="entry name" value="Apaf_helical"/>
</dbReference>
<dbReference type="EMBL" id="JBJKBG010000005">
    <property type="protein sequence ID" value="KAL3740331.1"/>
    <property type="molecule type" value="Genomic_DNA"/>
</dbReference>
<dbReference type="Pfam" id="PF23598">
    <property type="entry name" value="LRR_14"/>
    <property type="match status" value="1"/>
</dbReference>
<dbReference type="PRINTS" id="PR00364">
    <property type="entry name" value="DISEASERSIST"/>
</dbReference>
<dbReference type="Proteomes" id="UP001634007">
    <property type="component" value="Unassembled WGS sequence"/>
</dbReference>
<dbReference type="PANTHER" id="PTHR11017:SF570">
    <property type="entry name" value="DISEASE RESISTANCE PROTEIN (TIR-NBS CLASS)-RELATED"/>
    <property type="match status" value="1"/>
</dbReference>
<dbReference type="GO" id="GO:0051707">
    <property type="term" value="P:response to other organism"/>
    <property type="evidence" value="ECO:0007669"/>
    <property type="project" value="UniProtKB-ARBA"/>
</dbReference>
<proteinExistence type="predicted"/>
<evidence type="ECO:0000256" key="1">
    <source>
        <dbReference type="ARBA" id="ARBA00022614"/>
    </source>
</evidence>
<evidence type="ECO:0000259" key="7">
    <source>
        <dbReference type="PROSITE" id="PS50104"/>
    </source>
</evidence>
<feature type="compositionally biased region" description="Polar residues" evidence="5">
    <location>
        <begin position="53"/>
        <end position="65"/>
    </location>
</feature>
<evidence type="ECO:0000256" key="2">
    <source>
        <dbReference type="ARBA" id="ARBA00022737"/>
    </source>
</evidence>
<dbReference type="InterPro" id="IPR000157">
    <property type="entry name" value="TIR_dom"/>
</dbReference>
<dbReference type="Gene3D" id="1.10.8.430">
    <property type="entry name" value="Helical domain of apoptotic protease-activating factors"/>
    <property type="match status" value="1"/>
</dbReference>
<dbReference type="GO" id="GO:0006952">
    <property type="term" value="P:defense response"/>
    <property type="evidence" value="ECO:0007669"/>
    <property type="project" value="UniProtKB-KW"/>
</dbReference>
<feature type="domain" description="TIR" evidence="7">
    <location>
        <begin position="78"/>
        <end position="247"/>
    </location>
</feature>
<organism evidence="8 9">
    <name type="scientific">Eucalyptus globulus</name>
    <name type="common">Tasmanian blue gum</name>
    <dbReference type="NCBI Taxonomy" id="34317"/>
    <lineage>
        <taxon>Eukaryota</taxon>
        <taxon>Viridiplantae</taxon>
        <taxon>Streptophyta</taxon>
        <taxon>Embryophyta</taxon>
        <taxon>Tracheophyta</taxon>
        <taxon>Spermatophyta</taxon>
        <taxon>Magnoliopsida</taxon>
        <taxon>eudicotyledons</taxon>
        <taxon>Gunneridae</taxon>
        <taxon>Pentapetalae</taxon>
        <taxon>rosids</taxon>
        <taxon>malvids</taxon>
        <taxon>Myrtales</taxon>
        <taxon>Myrtaceae</taxon>
        <taxon>Myrtoideae</taxon>
        <taxon>Eucalypteae</taxon>
        <taxon>Eucalyptus</taxon>
    </lineage>
</organism>